<dbReference type="AlphaFoldDB" id="A0A2A9PQY8"/>
<comment type="similarity">
    <text evidence="1">Belongs to the thioredoxin family.</text>
</comment>
<reference evidence="4 5" key="2">
    <citation type="journal article" date="2017" name="Sci. Rep.">
        <title>Ant-infecting Ophiocordyceps genomes reveal a high diversity of potential behavioral manipulation genes and a possible major role for enterotoxins.</title>
        <authorList>
            <person name="de Bekker C."/>
            <person name="Ohm R.A."/>
            <person name="Evans H.C."/>
            <person name="Brachmann A."/>
            <person name="Hughes D.P."/>
        </authorList>
    </citation>
    <scope>NUCLEOTIDE SEQUENCE [LARGE SCALE GENOMIC DNA]</scope>
    <source>
        <strain evidence="4 5">SC16a</strain>
    </source>
</reference>
<evidence type="ECO:0000313" key="4">
    <source>
        <dbReference type="EMBL" id="PFH62936.1"/>
    </source>
</evidence>
<dbReference type="Pfam" id="PF00085">
    <property type="entry name" value="Thioredoxin"/>
    <property type="match status" value="1"/>
</dbReference>
<dbReference type="InterPro" id="IPR036249">
    <property type="entry name" value="Thioredoxin-like_sf"/>
</dbReference>
<evidence type="ECO:0000259" key="3">
    <source>
        <dbReference type="PROSITE" id="PS51352"/>
    </source>
</evidence>
<reference evidence="4 5" key="1">
    <citation type="journal article" date="2015" name="BMC Genomics">
        <title>Gene expression during zombie ant biting behavior reflects the complexity underlying fungal parasitic behavioral manipulation.</title>
        <authorList>
            <person name="de Bekker C."/>
            <person name="Ohm R.A."/>
            <person name="Loreto R.G."/>
            <person name="Sebastian A."/>
            <person name="Albert I."/>
            <person name="Merrow M."/>
            <person name="Brachmann A."/>
            <person name="Hughes D.P."/>
        </authorList>
    </citation>
    <scope>NUCLEOTIDE SEQUENCE [LARGE SCALE GENOMIC DNA]</scope>
    <source>
        <strain evidence="4 5">SC16a</strain>
    </source>
</reference>
<dbReference type="STRING" id="268505.A0A2A9PQY8"/>
<name>A0A2A9PQY8_OPHUN</name>
<proteinExistence type="inferred from homology"/>
<comment type="caution">
    <text evidence="4">The sequence shown here is derived from an EMBL/GenBank/DDBJ whole genome shotgun (WGS) entry which is preliminary data.</text>
</comment>
<accession>A0A2A9PQY8</accession>
<dbReference type="CDD" id="cd02947">
    <property type="entry name" value="TRX_family"/>
    <property type="match status" value="1"/>
</dbReference>
<keyword evidence="5" id="KW-1185">Reference proteome</keyword>
<evidence type="ECO:0000256" key="2">
    <source>
        <dbReference type="ARBA" id="ARBA00023157"/>
    </source>
</evidence>
<evidence type="ECO:0000256" key="1">
    <source>
        <dbReference type="ARBA" id="ARBA00008987"/>
    </source>
</evidence>
<sequence>MRVAIPRTFFRRLSSRPVSASMGQNSHVRNIGSEDEFKSLLQTTTYVVVDFTADWCGPCRAIAPIVESLAAKYSVPKVLAFAKVNVDSVGSVAVRYGITAMPTFMFFKEAKQVAVNGQSMIRGADSRSLTAAAEKLGGLAANRANEGGSKS</sequence>
<dbReference type="EMBL" id="LAZP02000013">
    <property type="protein sequence ID" value="PFH62936.1"/>
    <property type="molecule type" value="Genomic_DNA"/>
</dbReference>
<dbReference type="OrthoDB" id="19690at2759"/>
<dbReference type="SUPFAM" id="SSF52833">
    <property type="entry name" value="Thioredoxin-like"/>
    <property type="match status" value="1"/>
</dbReference>
<dbReference type="InterPro" id="IPR017937">
    <property type="entry name" value="Thioredoxin_CS"/>
</dbReference>
<dbReference type="PROSITE" id="PS00194">
    <property type="entry name" value="THIOREDOXIN_1"/>
    <property type="match status" value="1"/>
</dbReference>
<dbReference type="Gene3D" id="3.40.30.10">
    <property type="entry name" value="Glutaredoxin"/>
    <property type="match status" value="1"/>
</dbReference>
<evidence type="ECO:0000313" key="5">
    <source>
        <dbReference type="Proteomes" id="UP000037136"/>
    </source>
</evidence>
<dbReference type="InterPro" id="IPR013766">
    <property type="entry name" value="Thioredoxin_domain"/>
</dbReference>
<gene>
    <name evidence="4" type="ORF">XA68_10989</name>
</gene>
<dbReference type="Proteomes" id="UP000037136">
    <property type="component" value="Unassembled WGS sequence"/>
</dbReference>
<feature type="domain" description="Thioredoxin" evidence="3">
    <location>
        <begin position="10"/>
        <end position="138"/>
    </location>
</feature>
<protein>
    <recommendedName>
        <fullName evidence="3">Thioredoxin domain-containing protein</fullName>
    </recommendedName>
</protein>
<dbReference type="PANTHER" id="PTHR46115">
    <property type="entry name" value="THIOREDOXIN-LIKE PROTEIN 1"/>
    <property type="match status" value="1"/>
</dbReference>
<keyword evidence="2" id="KW-1015">Disulfide bond</keyword>
<organism evidence="4 5">
    <name type="scientific">Ophiocordyceps unilateralis</name>
    <name type="common">Zombie-ant fungus</name>
    <name type="synonym">Torrubia unilateralis</name>
    <dbReference type="NCBI Taxonomy" id="268505"/>
    <lineage>
        <taxon>Eukaryota</taxon>
        <taxon>Fungi</taxon>
        <taxon>Dikarya</taxon>
        <taxon>Ascomycota</taxon>
        <taxon>Pezizomycotina</taxon>
        <taxon>Sordariomycetes</taxon>
        <taxon>Hypocreomycetidae</taxon>
        <taxon>Hypocreales</taxon>
        <taxon>Ophiocordycipitaceae</taxon>
        <taxon>Ophiocordyceps</taxon>
    </lineage>
</organism>
<dbReference type="PRINTS" id="PR00421">
    <property type="entry name" value="THIOREDOXIN"/>
</dbReference>
<dbReference type="PROSITE" id="PS51352">
    <property type="entry name" value="THIOREDOXIN_2"/>
    <property type="match status" value="1"/>
</dbReference>